<dbReference type="EMBL" id="WHWC01000004">
    <property type="protein sequence ID" value="KAG8383681.1"/>
    <property type="molecule type" value="Genomic_DNA"/>
</dbReference>
<gene>
    <name evidence="4" type="ORF">BUALT_Bualt04G0039100</name>
</gene>
<dbReference type="InterPro" id="IPR000683">
    <property type="entry name" value="Gfo/Idh/MocA-like_OxRdtase_N"/>
</dbReference>
<feature type="domain" description="Gfo/Idh/MocA-like oxidoreductase N-terminal" evidence="2">
    <location>
        <begin position="8"/>
        <end position="128"/>
    </location>
</feature>
<reference evidence="4" key="1">
    <citation type="submission" date="2019-10" db="EMBL/GenBank/DDBJ databases">
        <authorList>
            <person name="Zhang R."/>
            <person name="Pan Y."/>
            <person name="Wang J."/>
            <person name="Ma R."/>
            <person name="Yu S."/>
        </authorList>
    </citation>
    <scope>NUCLEOTIDE SEQUENCE</scope>
    <source>
        <strain evidence="4">LA-IB0</strain>
        <tissue evidence="4">Leaf</tissue>
    </source>
</reference>
<dbReference type="Gene3D" id="3.40.50.720">
    <property type="entry name" value="NAD(P)-binding Rossmann-like Domain"/>
    <property type="match status" value="1"/>
</dbReference>
<dbReference type="Proteomes" id="UP000826271">
    <property type="component" value="Unassembled WGS sequence"/>
</dbReference>
<evidence type="ECO:0000313" key="4">
    <source>
        <dbReference type="EMBL" id="KAG8383681.1"/>
    </source>
</evidence>
<sequence>MAENENPIRFGILGCAEIARKVCRAIHLSPNATLVAIASRSIDKAKQFAARNKLSSGKVKLYGSYEELLDDPIVDAVYMPLPTTLHVKWGVMAAQKGKHLLLEKPTALDVNMFDEMFEACECNGVQFMDASMWYHHPRTAKMKEVMSNSELFGRVKSIHSSSSYCGTSQFLENDIRVKPDLDSLGALGDAGWYCIGAILWTMNQKLPTTVTALPTTQRNSSGVILSCSASLYWDEEQTIATFYCSFISHETMDLAVSGSNGSLHFEDFIIPYEENSAAFSFTSGAKFVDLHIGWNVKPKEVEVPTQLPQEAMMIQEFSRLVKGIRDVGVQPDTTWAQTSRTTQQVLDAVKISIDNGYKVVEM</sequence>
<evidence type="ECO:0000259" key="3">
    <source>
        <dbReference type="Pfam" id="PF22725"/>
    </source>
</evidence>
<dbReference type="PANTHER" id="PTHR46368">
    <property type="match status" value="1"/>
</dbReference>
<dbReference type="AlphaFoldDB" id="A0AAV6XL25"/>
<accession>A0AAV6XL25</accession>
<protein>
    <recommendedName>
        <fullName evidence="6">Gfo/Idh/MocA-like oxidoreductase N-terminal domain-containing protein</fullName>
    </recommendedName>
</protein>
<dbReference type="InterPro" id="IPR055170">
    <property type="entry name" value="GFO_IDH_MocA-like_dom"/>
</dbReference>
<dbReference type="InterPro" id="IPR036291">
    <property type="entry name" value="NAD(P)-bd_dom_sf"/>
</dbReference>
<dbReference type="PANTHER" id="PTHR46368:SF7">
    <property type="entry name" value="GFO_IDH_MOCA-LIKE OXIDOREDUCTASE N-TERMINAL DOMAIN-CONTAINING PROTEIN"/>
    <property type="match status" value="1"/>
</dbReference>
<evidence type="ECO:0008006" key="6">
    <source>
        <dbReference type="Google" id="ProtNLM"/>
    </source>
</evidence>
<keyword evidence="5" id="KW-1185">Reference proteome</keyword>
<organism evidence="4 5">
    <name type="scientific">Buddleja alternifolia</name>
    <dbReference type="NCBI Taxonomy" id="168488"/>
    <lineage>
        <taxon>Eukaryota</taxon>
        <taxon>Viridiplantae</taxon>
        <taxon>Streptophyta</taxon>
        <taxon>Embryophyta</taxon>
        <taxon>Tracheophyta</taxon>
        <taxon>Spermatophyta</taxon>
        <taxon>Magnoliopsida</taxon>
        <taxon>eudicotyledons</taxon>
        <taxon>Gunneridae</taxon>
        <taxon>Pentapetalae</taxon>
        <taxon>asterids</taxon>
        <taxon>lamiids</taxon>
        <taxon>Lamiales</taxon>
        <taxon>Scrophulariaceae</taxon>
        <taxon>Buddlejeae</taxon>
        <taxon>Buddleja</taxon>
    </lineage>
</organism>
<comment type="caution">
    <text evidence="4">The sequence shown here is derived from an EMBL/GenBank/DDBJ whole genome shotgun (WGS) entry which is preliminary data.</text>
</comment>
<evidence type="ECO:0000256" key="1">
    <source>
        <dbReference type="ARBA" id="ARBA00010928"/>
    </source>
</evidence>
<dbReference type="Pfam" id="PF22725">
    <property type="entry name" value="GFO_IDH_MocA_C3"/>
    <property type="match status" value="1"/>
</dbReference>
<evidence type="ECO:0000259" key="2">
    <source>
        <dbReference type="Pfam" id="PF01408"/>
    </source>
</evidence>
<comment type="similarity">
    <text evidence="1">Belongs to the Gfo/Idh/MocA family.</text>
</comment>
<evidence type="ECO:0000313" key="5">
    <source>
        <dbReference type="Proteomes" id="UP000826271"/>
    </source>
</evidence>
<dbReference type="SUPFAM" id="SSF51735">
    <property type="entry name" value="NAD(P)-binding Rossmann-fold domains"/>
    <property type="match status" value="1"/>
</dbReference>
<proteinExistence type="inferred from homology"/>
<dbReference type="GO" id="GO:0000166">
    <property type="term" value="F:nucleotide binding"/>
    <property type="evidence" value="ECO:0007669"/>
    <property type="project" value="InterPro"/>
</dbReference>
<dbReference type="Gene3D" id="3.30.360.10">
    <property type="entry name" value="Dihydrodipicolinate Reductase, domain 2"/>
    <property type="match status" value="1"/>
</dbReference>
<feature type="domain" description="GFO/IDH/MocA-like oxidoreductase" evidence="3">
    <location>
        <begin position="141"/>
        <end position="263"/>
    </location>
</feature>
<dbReference type="SUPFAM" id="SSF55347">
    <property type="entry name" value="Glyceraldehyde-3-phosphate dehydrogenase-like, C-terminal domain"/>
    <property type="match status" value="1"/>
</dbReference>
<name>A0AAV6XL25_9LAMI</name>
<dbReference type="Pfam" id="PF01408">
    <property type="entry name" value="GFO_IDH_MocA"/>
    <property type="match status" value="1"/>
</dbReference>